<dbReference type="UniPathway" id="UPA00074">
    <property type="reaction ID" value="UER00942"/>
</dbReference>
<dbReference type="InterPro" id="IPR054350">
    <property type="entry name" value="PurT/PurK_preATP-grasp"/>
</dbReference>
<sequence>MPDSKGPLPPGSVVGIMGGGQLGRMLAVAAAQIGYRTHIFAPEADGVAHEVASASTIAAYDDEMALAGFANGCSVITYEFENVPVDAVRFLQPHRACFPSAKALSVAQDRVAEKSFARDLGVPVADFAEVRSEADLNAALASIGSPAILKTATEGYDGKGQARITDPTLGMAAWESIGHGRAVLERMVRFDGEFSVILARSTHGETVFWNCPENIHADGILSRSLVPARPEIARHAEAAVGHALRIADALDYVGVLACEFFATADGPLFNEMAPRVHNSGHWTIEGAVTSQFENHIRAICGLPLGATTLTGASVEMHNIIGADVDRWQHFLSDKTCRLHLYGKGHGRAGRKMGHATWVSQGSGAA</sequence>
<keyword evidence="9" id="KW-1185">Reference proteome</keyword>
<dbReference type="GO" id="GO:0005524">
    <property type="term" value="F:ATP binding"/>
    <property type="evidence" value="ECO:0007669"/>
    <property type="project" value="UniProtKB-UniRule"/>
</dbReference>
<dbReference type="EC" id="6.3.4.18" evidence="5 6"/>
<dbReference type="AlphaFoldDB" id="A0A6M4APZ1"/>
<dbReference type="InterPro" id="IPR013815">
    <property type="entry name" value="ATP_grasp_subdomain_1"/>
</dbReference>
<feature type="binding site" evidence="5">
    <location>
        <position position="193"/>
    </location>
    <ligand>
        <name>ATP</name>
        <dbReference type="ChEBI" id="CHEBI:30616"/>
    </ligand>
</feature>
<dbReference type="Gene3D" id="3.40.50.20">
    <property type="match status" value="1"/>
</dbReference>
<name>A0A6M4APZ1_9SPHN</name>
<keyword evidence="4 5" id="KW-0067">ATP-binding</keyword>
<dbReference type="GO" id="GO:0046872">
    <property type="term" value="F:metal ion binding"/>
    <property type="evidence" value="ECO:0007669"/>
    <property type="project" value="InterPro"/>
</dbReference>
<dbReference type="RefSeq" id="WP_169943336.1">
    <property type="nucleotide sequence ID" value="NZ_CP053015.1"/>
</dbReference>
<dbReference type="FunFam" id="3.30.1490.20:FF:000015">
    <property type="entry name" value="N5-carboxyaminoimidazole ribonucleotide synthase"/>
    <property type="match status" value="1"/>
</dbReference>
<dbReference type="InterPro" id="IPR040686">
    <property type="entry name" value="PurK_C"/>
</dbReference>
<comment type="subunit">
    <text evidence="5 6">Homodimer.</text>
</comment>
<dbReference type="NCBIfam" id="NF004676">
    <property type="entry name" value="PRK06019.1-2"/>
    <property type="match status" value="1"/>
</dbReference>
<comment type="function">
    <text evidence="6">Catalyzes the ATP-dependent conversion of 5-aminoimidazole ribonucleotide (AIR) and HCO(3)- to N5-carboxyaminoimidazole ribonucleotide (N5-CAIR).</text>
</comment>
<evidence type="ECO:0000256" key="3">
    <source>
        <dbReference type="ARBA" id="ARBA00022755"/>
    </source>
</evidence>
<dbReference type="Proteomes" id="UP000503018">
    <property type="component" value="Chromosome"/>
</dbReference>
<dbReference type="Pfam" id="PF02222">
    <property type="entry name" value="ATP-grasp"/>
    <property type="match status" value="1"/>
</dbReference>
<dbReference type="InterPro" id="IPR016185">
    <property type="entry name" value="PreATP-grasp_dom_sf"/>
</dbReference>
<dbReference type="Pfam" id="PF22660">
    <property type="entry name" value="RS_preATP-grasp-like"/>
    <property type="match status" value="1"/>
</dbReference>
<dbReference type="HAMAP" id="MF_01928">
    <property type="entry name" value="PurK"/>
    <property type="match status" value="1"/>
</dbReference>
<dbReference type="GO" id="GO:0005829">
    <property type="term" value="C:cytosol"/>
    <property type="evidence" value="ECO:0007669"/>
    <property type="project" value="TreeGrafter"/>
</dbReference>
<evidence type="ECO:0000259" key="7">
    <source>
        <dbReference type="PROSITE" id="PS50975"/>
    </source>
</evidence>
<reference evidence="8 9" key="1">
    <citation type="submission" date="2020-01" db="EMBL/GenBank/DDBJ databases">
        <title>Sphingomonas sp. strain CSW-10.</title>
        <authorList>
            <person name="Chen W.-M."/>
        </authorList>
    </citation>
    <scope>NUCLEOTIDE SEQUENCE [LARGE SCALE GENOMIC DNA]</scope>
    <source>
        <strain evidence="8 9">CSW-10</strain>
    </source>
</reference>
<organism evidence="8 9">
    <name type="scientific">Sphingomonas lacunae</name>
    <dbReference type="NCBI Taxonomy" id="2698828"/>
    <lineage>
        <taxon>Bacteria</taxon>
        <taxon>Pseudomonadati</taxon>
        <taxon>Pseudomonadota</taxon>
        <taxon>Alphaproteobacteria</taxon>
        <taxon>Sphingomonadales</taxon>
        <taxon>Sphingomonadaceae</taxon>
        <taxon>Sphingomonas</taxon>
    </lineage>
</organism>
<dbReference type="Gene3D" id="3.30.470.20">
    <property type="entry name" value="ATP-grasp fold, B domain"/>
    <property type="match status" value="1"/>
</dbReference>
<dbReference type="NCBIfam" id="NF004679">
    <property type="entry name" value="PRK06019.1-5"/>
    <property type="match status" value="1"/>
</dbReference>
<dbReference type="PANTHER" id="PTHR11609:SF5">
    <property type="entry name" value="PHOSPHORIBOSYLAMINOIMIDAZOLE CARBOXYLASE"/>
    <property type="match status" value="1"/>
</dbReference>
<evidence type="ECO:0000256" key="2">
    <source>
        <dbReference type="ARBA" id="ARBA00022741"/>
    </source>
</evidence>
<dbReference type="Gene3D" id="3.30.1490.20">
    <property type="entry name" value="ATP-grasp fold, A domain"/>
    <property type="match status" value="1"/>
</dbReference>
<dbReference type="KEGG" id="slan:GV829_00525"/>
<comment type="function">
    <text evidence="5">Catalyzes the ATP-dependent conversion of 5-aminoimidazole ribonucleotide (AIR) and HCO(3)(-) to N5-carboxyaminoimidazole ribonucleotide (N5-CAIR).</text>
</comment>
<dbReference type="InterPro" id="IPR003135">
    <property type="entry name" value="ATP-grasp_carboxylate-amine"/>
</dbReference>
<evidence type="ECO:0000256" key="6">
    <source>
        <dbReference type="RuleBase" id="RU361200"/>
    </source>
</evidence>
<feature type="domain" description="ATP-grasp" evidence="7">
    <location>
        <begin position="114"/>
        <end position="300"/>
    </location>
</feature>
<feature type="binding site" evidence="5">
    <location>
        <begin position="270"/>
        <end position="271"/>
    </location>
    <ligand>
        <name>ATP</name>
        <dbReference type="ChEBI" id="CHEBI:30616"/>
    </ligand>
</feature>
<dbReference type="SUPFAM" id="SSF51246">
    <property type="entry name" value="Rudiment single hybrid motif"/>
    <property type="match status" value="1"/>
</dbReference>
<evidence type="ECO:0000256" key="4">
    <source>
        <dbReference type="ARBA" id="ARBA00022840"/>
    </source>
</evidence>
<evidence type="ECO:0000313" key="9">
    <source>
        <dbReference type="Proteomes" id="UP000503018"/>
    </source>
</evidence>
<feature type="binding site" evidence="5">
    <location>
        <position position="110"/>
    </location>
    <ligand>
        <name>ATP</name>
        <dbReference type="ChEBI" id="CHEBI:30616"/>
    </ligand>
</feature>
<evidence type="ECO:0000256" key="5">
    <source>
        <dbReference type="HAMAP-Rule" id="MF_01928"/>
    </source>
</evidence>
<protein>
    <recommendedName>
        <fullName evidence="5 6">N5-carboxyaminoimidazole ribonucleotide synthase</fullName>
        <shortName evidence="5 6">N5-CAIR synthase</shortName>
        <ecNumber evidence="5 6">6.3.4.18</ecNumber>
    </recommendedName>
    <alternativeName>
        <fullName evidence="5 6">5-(carboxyamino)imidazole ribonucleotide synthetase</fullName>
    </alternativeName>
</protein>
<dbReference type="NCBIfam" id="TIGR01161">
    <property type="entry name" value="purK"/>
    <property type="match status" value="1"/>
</dbReference>
<dbReference type="SUPFAM" id="SSF56059">
    <property type="entry name" value="Glutathione synthetase ATP-binding domain-like"/>
    <property type="match status" value="1"/>
</dbReference>
<keyword evidence="1 5" id="KW-0436">Ligase</keyword>
<evidence type="ECO:0000313" key="8">
    <source>
        <dbReference type="EMBL" id="QJQ31124.1"/>
    </source>
</evidence>
<gene>
    <name evidence="5 6" type="primary">purK</name>
    <name evidence="8" type="ORF">GV829_00525</name>
</gene>
<dbReference type="InterPro" id="IPR011761">
    <property type="entry name" value="ATP-grasp"/>
</dbReference>
<dbReference type="InterPro" id="IPR005875">
    <property type="entry name" value="PurK"/>
</dbReference>
<dbReference type="Pfam" id="PF17769">
    <property type="entry name" value="PurK_C"/>
    <property type="match status" value="1"/>
</dbReference>
<dbReference type="SUPFAM" id="SSF52440">
    <property type="entry name" value="PreATP-grasp domain"/>
    <property type="match status" value="1"/>
</dbReference>
<evidence type="ECO:0000256" key="1">
    <source>
        <dbReference type="ARBA" id="ARBA00022598"/>
    </source>
</evidence>
<feature type="binding site" evidence="5">
    <location>
        <begin position="185"/>
        <end position="188"/>
    </location>
    <ligand>
        <name>ATP</name>
        <dbReference type="ChEBI" id="CHEBI:30616"/>
    </ligand>
</feature>
<dbReference type="InterPro" id="IPR011054">
    <property type="entry name" value="Rudment_hybrid_motif"/>
</dbReference>
<comment type="catalytic activity">
    <reaction evidence="5 6">
        <text>5-amino-1-(5-phospho-beta-D-ribosyl)imidazole + hydrogencarbonate + ATP = 5-carboxyamino-1-(5-phospho-D-ribosyl)imidazole + ADP + phosphate + 2 H(+)</text>
        <dbReference type="Rhea" id="RHEA:19317"/>
        <dbReference type="ChEBI" id="CHEBI:15378"/>
        <dbReference type="ChEBI" id="CHEBI:17544"/>
        <dbReference type="ChEBI" id="CHEBI:30616"/>
        <dbReference type="ChEBI" id="CHEBI:43474"/>
        <dbReference type="ChEBI" id="CHEBI:58730"/>
        <dbReference type="ChEBI" id="CHEBI:137981"/>
        <dbReference type="ChEBI" id="CHEBI:456216"/>
        <dbReference type="EC" id="6.3.4.18"/>
    </reaction>
</comment>
<feature type="binding site" evidence="5">
    <location>
        <begin position="155"/>
        <end position="161"/>
    </location>
    <ligand>
        <name>ATP</name>
        <dbReference type="ChEBI" id="CHEBI:30616"/>
    </ligand>
</feature>
<dbReference type="PANTHER" id="PTHR11609">
    <property type="entry name" value="PURINE BIOSYNTHESIS PROTEIN 6/7, PUR6/7"/>
    <property type="match status" value="1"/>
</dbReference>
<dbReference type="GO" id="GO:0004638">
    <property type="term" value="F:phosphoribosylaminoimidazole carboxylase activity"/>
    <property type="evidence" value="ECO:0007669"/>
    <property type="project" value="InterPro"/>
</dbReference>
<feature type="binding site" evidence="5">
    <location>
        <position position="150"/>
    </location>
    <ligand>
        <name>ATP</name>
        <dbReference type="ChEBI" id="CHEBI:30616"/>
    </ligand>
</feature>
<accession>A0A6M4APZ1</accession>
<feature type="binding site" evidence="5">
    <location>
        <position position="216"/>
    </location>
    <ligand>
        <name>ATP</name>
        <dbReference type="ChEBI" id="CHEBI:30616"/>
    </ligand>
</feature>
<comment type="similarity">
    <text evidence="5 6">Belongs to the PurK/PurT family.</text>
</comment>
<keyword evidence="2 5" id="KW-0547">Nucleotide-binding</keyword>
<comment type="pathway">
    <text evidence="5 6">Purine metabolism; IMP biosynthesis via de novo pathway; 5-amino-1-(5-phospho-D-ribosyl)imidazole-4-carboxylate from 5-amino-1-(5-phospho-D-ribosyl)imidazole (N5-CAIR route): step 1/2.</text>
</comment>
<keyword evidence="3 5" id="KW-0658">Purine biosynthesis</keyword>
<dbReference type="EMBL" id="CP053015">
    <property type="protein sequence ID" value="QJQ31124.1"/>
    <property type="molecule type" value="Genomic_DNA"/>
</dbReference>
<proteinExistence type="inferred from homology"/>
<dbReference type="GO" id="GO:0034028">
    <property type="term" value="F:5-(carboxyamino)imidazole ribonucleotide synthase activity"/>
    <property type="evidence" value="ECO:0007669"/>
    <property type="project" value="UniProtKB-UniRule"/>
</dbReference>
<dbReference type="PROSITE" id="PS50975">
    <property type="entry name" value="ATP_GRASP"/>
    <property type="match status" value="1"/>
</dbReference>
<dbReference type="GO" id="GO:0006189">
    <property type="term" value="P:'de novo' IMP biosynthetic process"/>
    <property type="evidence" value="ECO:0007669"/>
    <property type="project" value="UniProtKB-UniRule"/>
</dbReference>